<keyword evidence="2" id="KW-1185">Reference proteome</keyword>
<comment type="caution">
    <text evidence="1">The sequence shown here is derived from an EMBL/GenBank/DDBJ whole genome shotgun (WGS) entry which is preliminary data.</text>
</comment>
<gene>
    <name evidence="1" type="ORF">HanXRQr2_Chr10g0429721</name>
</gene>
<dbReference type="AlphaFoldDB" id="A0A9K3HWA9"/>
<dbReference type="InterPro" id="IPR007750">
    <property type="entry name" value="DUF674"/>
</dbReference>
<evidence type="ECO:0000313" key="1">
    <source>
        <dbReference type="EMBL" id="KAF5785530.1"/>
    </source>
</evidence>
<accession>A0A9K3HWA9</accession>
<organism evidence="1 2">
    <name type="scientific">Helianthus annuus</name>
    <name type="common">Common sunflower</name>
    <dbReference type="NCBI Taxonomy" id="4232"/>
    <lineage>
        <taxon>Eukaryota</taxon>
        <taxon>Viridiplantae</taxon>
        <taxon>Streptophyta</taxon>
        <taxon>Embryophyta</taxon>
        <taxon>Tracheophyta</taxon>
        <taxon>Spermatophyta</taxon>
        <taxon>Magnoliopsida</taxon>
        <taxon>eudicotyledons</taxon>
        <taxon>Gunneridae</taxon>
        <taxon>Pentapetalae</taxon>
        <taxon>asterids</taxon>
        <taxon>campanulids</taxon>
        <taxon>Asterales</taxon>
        <taxon>Asteraceae</taxon>
        <taxon>Asteroideae</taxon>
        <taxon>Heliantheae alliance</taxon>
        <taxon>Heliantheae</taxon>
        <taxon>Helianthus</taxon>
    </lineage>
</organism>
<name>A0A9K3HWA9_HELAN</name>
<dbReference type="Gramene" id="mRNA:HanXRQr2_Chr10g0429721">
    <property type="protein sequence ID" value="mRNA:HanXRQr2_Chr10g0429721"/>
    <property type="gene ID" value="HanXRQr2_Chr10g0429721"/>
</dbReference>
<reference evidence="1" key="2">
    <citation type="submission" date="2020-06" db="EMBL/GenBank/DDBJ databases">
        <title>Helianthus annuus Genome sequencing and assembly Release 2.</title>
        <authorList>
            <person name="Gouzy J."/>
            <person name="Langlade N."/>
            <person name="Munos S."/>
        </authorList>
    </citation>
    <scope>NUCLEOTIDE SEQUENCE</scope>
    <source>
        <tissue evidence="1">Leaves</tissue>
    </source>
</reference>
<dbReference type="OrthoDB" id="1277335at2759"/>
<dbReference type="EMBL" id="MNCJ02000325">
    <property type="protein sequence ID" value="KAF5785530.1"/>
    <property type="molecule type" value="Genomic_DNA"/>
</dbReference>
<dbReference type="Proteomes" id="UP000215914">
    <property type="component" value="Unassembled WGS sequence"/>
</dbReference>
<protein>
    <recommendedName>
        <fullName evidence="3">DUF674 family protein</fullName>
    </recommendedName>
</protein>
<dbReference type="PANTHER" id="PTHR33103">
    <property type="entry name" value="OS01G0153900 PROTEIN"/>
    <property type="match status" value="1"/>
</dbReference>
<reference evidence="1" key="1">
    <citation type="journal article" date="2017" name="Nature">
        <title>The sunflower genome provides insights into oil metabolism, flowering and Asterid evolution.</title>
        <authorList>
            <person name="Badouin H."/>
            <person name="Gouzy J."/>
            <person name="Grassa C.J."/>
            <person name="Murat F."/>
            <person name="Staton S.E."/>
            <person name="Cottret L."/>
            <person name="Lelandais-Briere C."/>
            <person name="Owens G.L."/>
            <person name="Carrere S."/>
            <person name="Mayjonade B."/>
            <person name="Legrand L."/>
            <person name="Gill N."/>
            <person name="Kane N.C."/>
            <person name="Bowers J.E."/>
            <person name="Hubner S."/>
            <person name="Bellec A."/>
            <person name="Berard A."/>
            <person name="Berges H."/>
            <person name="Blanchet N."/>
            <person name="Boniface M.C."/>
            <person name="Brunel D."/>
            <person name="Catrice O."/>
            <person name="Chaidir N."/>
            <person name="Claudel C."/>
            <person name="Donnadieu C."/>
            <person name="Faraut T."/>
            <person name="Fievet G."/>
            <person name="Helmstetter N."/>
            <person name="King M."/>
            <person name="Knapp S.J."/>
            <person name="Lai Z."/>
            <person name="Le Paslier M.C."/>
            <person name="Lippi Y."/>
            <person name="Lorenzon L."/>
            <person name="Mandel J.R."/>
            <person name="Marage G."/>
            <person name="Marchand G."/>
            <person name="Marquand E."/>
            <person name="Bret-Mestries E."/>
            <person name="Morien E."/>
            <person name="Nambeesan S."/>
            <person name="Nguyen T."/>
            <person name="Pegot-Espagnet P."/>
            <person name="Pouilly N."/>
            <person name="Raftis F."/>
            <person name="Sallet E."/>
            <person name="Schiex T."/>
            <person name="Thomas J."/>
            <person name="Vandecasteele C."/>
            <person name="Vares D."/>
            <person name="Vear F."/>
            <person name="Vautrin S."/>
            <person name="Crespi M."/>
            <person name="Mangin B."/>
            <person name="Burke J.M."/>
            <person name="Salse J."/>
            <person name="Munos S."/>
            <person name="Vincourt P."/>
            <person name="Rieseberg L.H."/>
            <person name="Langlade N.B."/>
        </authorList>
    </citation>
    <scope>NUCLEOTIDE SEQUENCE</scope>
    <source>
        <tissue evidence="1">Leaves</tissue>
    </source>
</reference>
<sequence length="406" mass="45085">MGSKAAHLKVFVDKKKKKVMFAEAEEDFVEILFSFLTLPLGTIARLSSKHEGTKDVKVGSLDSLYRSIENLDNKHFSNEHCKIALVSPNSSSSSLCQKLKVNLNNMKPVEARVSDSPGEVVFFKEKTSFIITDDLNVIPVKLDTSITLLNFLGIEYIDLLEEKNFDFDYDKFSCLLKWSLVTNTPLTNFVFEGTKPCSCFCSCPSCIKTSSTSDIPLISSCPTQRQTVKLLIQKSKKKVLCAQAENFFVEMLFSFLTIPLGNVKRLITDNSSPTGIDNMYNSVSSLGDRKCLKSDEIKNMLLCPKLASNYLRVTDLLPIYEKTINQGNFLKAQANFIVSDDLEVIVSPSLSTITKFNTLGIPVGDIEVMEVCIGEQEALLILKAALTSTSALTDCLYSFKNAKSLI</sequence>
<evidence type="ECO:0008006" key="3">
    <source>
        <dbReference type="Google" id="ProtNLM"/>
    </source>
</evidence>
<dbReference type="Pfam" id="PF05056">
    <property type="entry name" value="DUF674"/>
    <property type="match status" value="2"/>
</dbReference>
<dbReference type="PANTHER" id="PTHR33103:SF98">
    <property type="entry name" value="DUF674 FAMILY PROTEIN"/>
    <property type="match status" value="1"/>
</dbReference>
<evidence type="ECO:0000313" key="2">
    <source>
        <dbReference type="Proteomes" id="UP000215914"/>
    </source>
</evidence>
<proteinExistence type="predicted"/>